<dbReference type="InterPro" id="IPR042114">
    <property type="entry name" value="GatB_C_1"/>
</dbReference>
<accession>A0A497E478</accession>
<reference evidence="12 13" key="1">
    <citation type="submission" date="2018-06" db="EMBL/GenBank/DDBJ databases">
        <title>Extensive metabolic versatility and redundancy in microbially diverse, dynamic hydrothermal sediments.</title>
        <authorList>
            <person name="Dombrowski N."/>
            <person name="Teske A."/>
            <person name="Baker B.J."/>
        </authorList>
    </citation>
    <scope>NUCLEOTIDE SEQUENCE [LARGE SCALE GENOMIC DNA]</scope>
    <source>
        <strain evidence="12">B47_G16</strain>
    </source>
</reference>
<dbReference type="InterPro" id="IPR017958">
    <property type="entry name" value="Gln-tRNA_amidoTrfase_suB_CS"/>
</dbReference>
<dbReference type="FunFam" id="1.10.150.380:FF:000001">
    <property type="entry name" value="Aspartyl/glutamyl-tRNA(Asn/Gln) amidotransferase subunit B"/>
    <property type="match status" value="1"/>
</dbReference>
<comment type="similarity">
    <text evidence="1 10">Belongs to the GatB/GatE family. GatB subfamily.</text>
</comment>
<dbReference type="NCBIfam" id="NF004012">
    <property type="entry name" value="PRK05477.1-2"/>
    <property type="match status" value="1"/>
</dbReference>
<gene>
    <name evidence="10" type="primary">gatB</name>
    <name evidence="12" type="ORF">DRJ00_05530</name>
</gene>
<evidence type="ECO:0000313" key="12">
    <source>
        <dbReference type="EMBL" id="RLE08889.1"/>
    </source>
</evidence>
<dbReference type="PROSITE" id="PS01234">
    <property type="entry name" value="GATB"/>
    <property type="match status" value="1"/>
</dbReference>
<evidence type="ECO:0000256" key="9">
    <source>
        <dbReference type="ARBA" id="ARBA00047913"/>
    </source>
</evidence>
<dbReference type="InterPro" id="IPR017959">
    <property type="entry name" value="Asn/Gln-tRNA_amidoTrfase_suB/E"/>
</dbReference>
<evidence type="ECO:0000256" key="2">
    <source>
        <dbReference type="ARBA" id="ARBA00011123"/>
    </source>
</evidence>
<dbReference type="GO" id="GO:0016740">
    <property type="term" value="F:transferase activity"/>
    <property type="evidence" value="ECO:0007669"/>
    <property type="project" value="UniProtKB-KW"/>
</dbReference>
<dbReference type="InterPro" id="IPR004413">
    <property type="entry name" value="GatB"/>
</dbReference>
<keyword evidence="3 10" id="KW-0436">Ligase</keyword>
<proteinExistence type="inferred from homology"/>
<dbReference type="Proteomes" id="UP000279422">
    <property type="component" value="Unassembled WGS sequence"/>
</dbReference>
<feature type="domain" description="Asn/Gln amidotransferase" evidence="11">
    <location>
        <begin position="334"/>
        <end position="481"/>
    </location>
</feature>
<dbReference type="InterPro" id="IPR023168">
    <property type="entry name" value="GatB_Yqey_C_2"/>
</dbReference>
<comment type="catalytic activity">
    <reaction evidence="8 10">
        <text>L-aspartyl-tRNA(Asn) + L-glutamine + ATP + H2O = L-asparaginyl-tRNA(Asn) + L-glutamate + ADP + phosphate + 2 H(+)</text>
        <dbReference type="Rhea" id="RHEA:14513"/>
        <dbReference type="Rhea" id="RHEA-COMP:9674"/>
        <dbReference type="Rhea" id="RHEA-COMP:9677"/>
        <dbReference type="ChEBI" id="CHEBI:15377"/>
        <dbReference type="ChEBI" id="CHEBI:15378"/>
        <dbReference type="ChEBI" id="CHEBI:29985"/>
        <dbReference type="ChEBI" id="CHEBI:30616"/>
        <dbReference type="ChEBI" id="CHEBI:43474"/>
        <dbReference type="ChEBI" id="CHEBI:58359"/>
        <dbReference type="ChEBI" id="CHEBI:78515"/>
        <dbReference type="ChEBI" id="CHEBI:78516"/>
        <dbReference type="ChEBI" id="CHEBI:456216"/>
    </reaction>
</comment>
<evidence type="ECO:0000256" key="6">
    <source>
        <dbReference type="ARBA" id="ARBA00022917"/>
    </source>
</evidence>
<dbReference type="Gene3D" id="1.10.10.410">
    <property type="match status" value="1"/>
</dbReference>
<dbReference type="EMBL" id="QMPZ01000075">
    <property type="protein sequence ID" value="RLE08889.1"/>
    <property type="molecule type" value="Genomic_DNA"/>
</dbReference>
<dbReference type="SUPFAM" id="SSF55931">
    <property type="entry name" value="Glutamine synthetase/guanido kinase"/>
    <property type="match status" value="1"/>
</dbReference>
<dbReference type="HAMAP" id="MF_00121">
    <property type="entry name" value="GatB"/>
    <property type="match status" value="1"/>
</dbReference>
<evidence type="ECO:0000256" key="1">
    <source>
        <dbReference type="ARBA" id="ARBA00005306"/>
    </source>
</evidence>
<dbReference type="GO" id="GO:0006412">
    <property type="term" value="P:translation"/>
    <property type="evidence" value="ECO:0007669"/>
    <property type="project" value="UniProtKB-UniRule"/>
</dbReference>
<organism evidence="12 13">
    <name type="scientific">Aerophobetes bacterium</name>
    <dbReference type="NCBI Taxonomy" id="2030807"/>
    <lineage>
        <taxon>Bacteria</taxon>
        <taxon>Candidatus Aerophobota</taxon>
    </lineage>
</organism>
<evidence type="ECO:0000259" key="11">
    <source>
        <dbReference type="SMART" id="SM00845"/>
    </source>
</evidence>
<dbReference type="EC" id="6.3.5.-" evidence="10"/>
<dbReference type="InterPro" id="IPR014746">
    <property type="entry name" value="Gln_synth/guanido_kin_cat_dom"/>
</dbReference>
<dbReference type="Pfam" id="PF02934">
    <property type="entry name" value="GatB_N"/>
    <property type="match status" value="1"/>
</dbReference>
<dbReference type="GO" id="GO:0050567">
    <property type="term" value="F:glutaminyl-tRNA synthase (glutamine-hydrolyzing) activity"/>
    <property type="evidence" value="ECO:0007669"/>
    <property type="project" value="UniProtKB-UniRule"/>
</dbReference>
<dbReference type="PANTHER" id="PTHR11659">
    <property type="entry name" value="GLUTAMYL-TRNA GLN AMIDOTRANSFERASE SUBUNIT B MITOCHONDRIAL AND PROKARYOTIC PET112-RELATED"/>
    <property type="match status" value="1"/>
</dbReference>
<dbReference type="AlphaFoldDB" id="A0A497E478"/>
<evidence type="ECO:0000256" key="5">
    <source>
        <dbReference type="ARBA" id="ARBA00022840"/>
    </source>
</evidence>
<evidence type="ECO:0000313" key="13">
    <source>
        <dbReference type="Proteomes" id="UP000279422"/>
    </source>
</evidence>
<evidence type="ECO:0000256" key="7">
    <source>
        <dbReference type="ARBA" id="ARBA00024799"/>
    </source>
</evidence>
<dbReference type="FunFam" id="1.10.10.410:FF:000001">
    <property type="entry name" value="Aspartyl/glutamyl-tRNA(Asn/Gln) amidotransferase subunit B"/>
    <property type="match status" value="1"/>
</dbReference>
<comment type="caution">
    <text evidence="12">The sequence shown here is derived from an EMBL/GenBank/DDBJ whole genome shotgun (WGS) entry which is preliminary data.</text>
</comment>
<keyword evidence="6 10" id="KW-0648">Protein biosynthesis</keyword>
<keyword evidence="5 10" id="KW-0067">ATP-binding</keyword>
<dbReference type="InterPro" id="IPR006075">
    <property type="entry name" value="Asn/Gln-tRNA_Trfase_suB/E_cat"/>
</dbReference>
<dbReference type="NCBIfam" id="TIGR00133">
    <property type="entry name" value="gatB"/>
    <property type="match status" value="1"/>
</dbReference>
<dbReference type="PANTHER" id="PTHR11659:SF0">
    <property type="entry name" value="GLUTAMYL-TRNA(GLN) AMIDOTRANSFERASE SUBUNIT B, MITOCHONDRIAL"/>
    <property type="match status" value="1"/>
</dbReference>
<evidence type="ECO:0000256" key="10">
    <source>
        <dbReference type="HAMAP-Rule" id="MF_00121"/>
    </source>
</evidence>
<sequence length="483" mass="55406">MKYKVNIGLEVHVELLTESKLFCGCSTEFGAPPNTHVCPVCLGLPGVLPVINKKAVDYTILTALALNCEISRLCRFARKNYYYPDLPKNYQISQYDEPLARDGWLEIETDGGSKKIGIERIHLEEDAGKLIHGEQMPNSDDEDKEASFVDYNRSGIPLMEIVTRPDISSPEEAYSYLTTLKKILQYLRVSDCNMEEGSLRCDVNVSVCREGEEMGTKTELKNMNSFKEIREALSVEIERQSRLLDRGEKIVQETRLWDPKRRKTVPMRSKEEAHDYRYFPEPDLLPLEIDEEWKRRLRAEIPELPKERCRRFIEEYGLPPYDAGVLTNSRDLADYFEECVKRYPHPKTVSNWIMGEFLRLLKRTDKSIDEVKVKPEDIAELLGQIEKGVISGKLAKDVFEKMFETGKGAKTIIEEEKLNQITDEASLEKVVEEAMRESPQAIEDFKKGKKKALGFLVGQVMKKTRGRANPALVNKLLKEKLGS</sequence>
<comment type="catalytic activity">
    <reaction evidence="9 10">
        <text>L-glutamyl-tRNA(Gln) + L-glutamine + ATP + H2O = L-glutaminyl-tRNA(Gln) + L-glutamate + ADP + phosphate + H(+)</text>
        <dbReference type="Rhea" id="RHEA:17521"/>
        <dbReference type="Rhea" id="RHEA-COMP:9681"/>
        <dbReference type="Rhea" id="RHEA-COMP:9684"/>
        <dbReference type="ChEBI" id="CHEBI:15377"/>
        <dbReference type="ChEBI" id="CHEBI:15378"/>
        <dbReference type="ChEBI" id="CHEBI:29985"/>
        <dbReference type="ChEBI" id="CHEBI:30616"/>
        <dbReference type="ChEBI" id="CHEBI:43474"/>
        <dbReference type="ChEBI" id="CHEBI:58359"/>
        <dbReference type="ChEBI" id="CHEBI:78520"/>
        <dbReference type="ChEBI" id="CHEBI:78521"/>
        <dbReference type="ChEBI" id="CHEBI:456216"/>
    </reaction>
</comment>
<dbReference type="NCBIfam" id="NF004014">
    <property type="entry name" value="PRK05477.1-4"/>
    <property type="match status" value="1"/>
</dbReference>
<protein>
    <recommendedName>
        <fullName evidence="10">Aspartyl/glutamyl-tRNA(Asn/Gln) amidotransferase subunit B</fullName>
        <shortName evidence="10">Asp/Glu-ADT subunit B</shortName>
        <ecNumber evidence="10">6.3.5.-</ecNumber>
    </recommendedName>
</protein>
<comment type="subunit">
    <text evidence="2 10">Heterotrimer of A, B and C subunits.</text>
</comment>
<dbReference type="GO" id="GO:0050566">
    <property type="term" value="F:asparaginyl-tRNA synthase (glutamine-hydrolyzing) activity"/>
    <property type="evidence" value="ECO:0007669"/>
    <property type="project" value="RHEA"/>
</dbReference>
<comment type="function">
    <text evidence="7 10">Allows the formation of correctly charged Asn-tRNA(Asn) or Gln-tRNA(Gln) through the transamidation of misacylated Asp-tRNA(Asn) or Glu-tRNA(Gln) in organisms which lack either or both of asparaginyl-tRNA or glutaminyl-tRNA synthetases. The reaction takes place in the presence of glutamine and ATP through an activated phospho-Asp-tRNA(Asn) or phospho-Glu-tRNA(Gln).</text>
</comment>
<evidence type="ECO:0000256" key="8">
    <source>
        <dbReference type="ARBA" id="ARBA00047380"/>
    </source>
</evidence>
<dbReference type="Pfam" id="PF02637">
    <property type="entry name" value="GatB_Yqey"/>
    <property type="match status" value="1"/>
</dbReference>
<evidence type="ECO:0000256" key="3">
    <source>
        <dbReference type="ARBA" id="ARBA00022598"/>
    </source>
</evidence>
<dbReference type="GO" id="GO:0005524">
    <property type="term" value="F:ATP binding"/>
    <property type="evidence" value="ECO:0007669"/>
    <property type="project" value="UniProtKB-KW"/>
</dbReference>
<evidence type="ECO:0000256" key="4">
    <source>
        <dbReference type="ARBA" id="ARBA00022741"/>
    </source>
</evidence>
<dbReference type="InterPro" id="IPR018027">
    <property type="entry name" value="Asn/Gln_amidotransferase"/>
</dbReference>
<keyword evidence="12" id="KW-0808">Transferase</keyword>
<dbReference type="InterPro" id="IPR003789">
    <property type="entry name" value="Asn/Gln_tRNA_amidoTrase-B-like"/>
</dbReference>
<name>A0A497E478_UNCAE</name>
<dbReference type="SUPFAM" id="SSF89095">
    <property type="entry name" value="GatB/YqeY motif"/>
    <property type="match status" value="1"/>
</dbReference>
<keyword evidence="4 10" id="KW-0547">Nucleotide-binding</keyword>
<dbReference type="SMART" id="SM00845">
    <property type="entry name" value="GatB_Yqey"/>
    <property type="match status" value="1"/>
</dbReference>
<dbReference type="GO" id="GO:0070681">
    <property type="term" value="P:glutaminyl-tRNAGln biosynthesis via transamidation"/>
    <property type="evidence" value="ECO:0007669"/>
    <property type="project" value="TreeGrafter"/>
</dbReference>
<dbReference type="Gene3D" id="1.10.150.380">
    <property type="entry name" value="GatB domain, N-terminal subdomain"/>
    <property type="match status" value="1"/>
</dbReference>